<organism evidence="1">
    <name type="scientific">uncultured bacterium 282</name>
    <dbReference type="NCBI Taxonomy" id="698388"/>
    <lineage>
        <taxon>Bacteria</taxon>
        <taxon>environmental samples</taxon>
    </lineage>
</organism>
<reference evidence="1" key="2">
    <citation type="journal article" date="2010" name="Appl. Environ. Microbiol.">
        <title>Comparative analysis of acidobacterial genomic fragments from terrestrial and aquatic metagenomic libraries, with emphasis on acidobacteria subdivision 6.</title>
        <authorList>
            <person name="Kielak A.M."/>
            <person name="van Veen J.A."/>
            <person name="Kowalchuk G.A."/>
        </authorList>
    </citation>
    <scope>NUCLEOTIDE SEQUENCE</scope>
</reference>
<protein>
    <submittedName>
        <fullName evidence="1">Thymidine kinase</fullName>
    </submittedName>
</protein>
<proteinExistence type="predicted"/>
<evidence type="ECO:0000313" key="1">
    <source>
        <dbReference type="EMBL" id="ADC35784.1"/>
    </source>
</evidence>
<keyword evidence="1" id="KW-0808">Transferase</keyword>
<keyword evidence="1" id="KW-0418">Kinase</keyword>
<dbReference type="GO" id="GO:0016301">
    <property type="term" value="F:kinase activity"/>
    <property type="evidence" value="ECO:0007669"/>
    <property type="project" value="UniProtKB-KW"/>
</dbReference>
<accession>E3T640</accession>
<sequence>MKLIDPGLKVSPAASFIEARRSYDDQFLALAQSLCVDSGGSTDHAYCGELGDLVRDRHKIGNRAKGFGGEGGIQSRHHDTFAQMNQLDSERNDVIGEKLHLVDANNFYLIDLREEYGAEIFDCRDRRGVVGLRAVTSDGCAVVAEIDIGLVAGNPLAGDTGSLETANEFFGLTGKHGPGDQLEAAWRIIHGLWLS</sequence>
<reference evidence="1" key="1">
    <citation type="submission" date="2009-12" db="EMBL/GenBank/DDBJ databases">
        <authorList>
            <person name="Kielak A."/>
            <person name="van Veen J.A."/>
            <person name="Kowalchuk G.A."/>
        </authorList>
    </citation>
    <scope>NUCLEOTIDE SEQUENCE</scope>
</reference>
<dbReference type="AlphaFoldDB" id="E3T640"/>
<dbReference type="EMBL" id="GU260699">
    <property type="protein sequence ID" value="ADC35784.1"/>
    <property type="molecule type" value="Genomic_DNA"/>
</dbReference>
<name>E3T640_9BACT</name>